<dbReference type="InterPro" id="IPR020550">
    <property type="entry name" value="Inositol_monophosphatase_CS"/>
</dbReference>
<dbReference type="PROSITE" id="PS00630">
    <property type="entry name" value="IMP_2"/>
    <property type="match status" value="1"/>
</dbReference>
<evidence type="ECO:0000256" key="7">
    <source>
        <dbReference type="ARBA" id="ARBA00022842"/>
    </source>
</evidence>
<dbReference type="GO" id="GO:0046854">
    <property type="term" value="P:phosphatidylinositol phosphate biosynthetic process"/>
    <property type="evidence" value="ECO:0007669"/>
    <property type="project" value="InterPro"/>
</dbReference>
<reference evidence="15 16" key="1">
    <citation type="journal article" date="2018" name="Nat. Ecol. Evol.">
        <title>Shark genomes provide insights into elasmobranch evolution and the origin of vertebrates.</title>
        <authorList>
            <person name="Hara Y"/>
            <person name="Yamaguchi K"/>
            <person name="Onimaru K"/>
            <person name="Kadota M"/>
            <person name="Koyanagi M"/>
            <person name="Keeley SD"/>
            <person name="Tatsumi K"/>
            <person name="Tanaka K"/>
            <person name="Motone F"/>
            <person name="Kageyama Y"/>
            <person name="Nozu R"/>
            <person name="Adachi N"/>
            <person name="Nishimura O"/>
            <person name="Nakagawa R"/>
            <person name="Tanegashima C"/>
            <person name="Kiyatake I"/>
            <person name="Matsumoto R"/>
            <person name="Murakumo K"/>
            <person name="Nishida K"/>
            <person name="Terakita A"/>
            <person name="Kuratani S"/>
            <person name="Sato K"/>
            <person name="Hyodo S Kuraku.S."/>
        </authorList>
    </citation>
    <scope>NUCLEOTIDE SEQUENCE [LARGE SCALE GENOMIC DNA]</scope>
</reference>
<keyword evidence="6" id="KW-0378">Hydrolase</keyword>
<protein>
    <recommendedName>
        <fullName evidence="12">3'(2'), 5'-bisphosphate nucleotidase 2</fullName>
    </recommendedName>
    <alternativeName>
        <fullName evidence="11">Inositol monophosphatase domain-containing protein 1</fullName>
    </alternativeName>
    <alternativeName>
        <fullName evidence="10">Myo-inositol monophosphatase A3</fullName>
    </alternativeName>
</protein>
<sequence>MAPMGIRLSPLGVAVFALLAVGVLYHFYSGFLAGRIAIFRKLPGTDRVDLRELLALSVEAAMRGGEEVKRVMEGGELNGKSKGKTKEGMDEMLTTGDLLSHQMMYNLIKNTFPTIQVFSEERNIGATPEITSWDHAIPKEILDKASATEEVSSDSITVWIDPLDATQEYTEKLLHYVTTMVCVAVNGKPVIGVIHKPFADFTAWGMVHGGSNVSMRKSYNEKKPKIIISRSHTGTAKTFAQKAFGNDSDIKEAGGAGYKVLSLLNIPDDKQPDHADVYLHVTNIKKWDICAGNALLEALGGQMTTLEGKAIDYTDTELNEGGIVASIGVSHKTLLERLPNLKTIKTQ</sequence>
<organism evidence="15 16">
    <name type="scientific">Scyliorhinus torazame</name>
    <name type="common">Cloudy catshark</name>
    <name type="synonym">Catulus torazame</name>
    <dbReference type="NCBI Taxonomy" id="75743"/>
    <lineage>
        <taxon>Eukaryota</taxon>
        <taxon>Metazoa</taxon>
        <taxon>Chordata</taxon>
        <taxon>Craniata</taxon>
        <taxon>Vertebrata</taxon>
        <taxon>Chondrichthyes</taxon>
        <taxon>Elasmobranchii</taxon>
        <taxon>Galeomorphii</taxon>
        <taxon>Galeoidea</taxon>
        <taxon>Carcharhiniformes</taxon>
        <taxon>Scyliorhinidae</taxon>
        <taxon>Scyliorhinus</taxon>
    </lineage>
</organism>
<keyword evidence="16" id="KW-1185">Reference proteome</keyword>
<dbReference type="OrthoDB" id="74460at2759"/>
<evidence type="ECO:0000256" key="6">
    <source>
        <dbReference type="ARBA" id="ARBA00022801"/>
    </source>
</evidence>
<dbReference type="OMA" id="DELHKQP"/>
<dbReference type="STRING" id="75743.A0A401PGW9"/>
<keyword evidence="5 13" id="KW-0479">Metal-binding</keyword>
<evidence type="ECO:0000313" key="16">
    <source>
        <dbReference type="Proteomes" id="UP000288216"/>
    </source>
</evidence>
<feature type="transmembrane region" description="Helical" evidence="14">
    <location>
        <begin position="12"/>
        <end position="33"/>
    </location>
</feature>
<dbReference type="GO" id="GO:0016020">
    <property type="term" value="C:membrane"/>
    <property type="evidence" value="ECO:0007669"/>
    <property type="project" value="UniProtKB-SubCell"/>
</dbReference>
<feature type="binding site" evidence="13">
    <location>
        <position position="288"/>
    </location>
    <ligand>
        <name>Mg(2+)</name>
        <dbReference type="ChEBI" id="CHEBI:18420"/>
        <label>1</label>
        <note>catalytic</note>
    </ligand>
</feature>
<dbReference type="FunFam" id="3.30.540.10:FF:000012">
    <property type="entry name" value="Blast:Putative inositol monophosphatase 3"/>
    <property type="match status" value="1"/>
</dbReference>
<feature type="binding site" evidence="13">
    <location>
        <position position="163"/>
    </location>
    <ligand>
        <name>Mg(2+)</name>
        <dbReference type="ChEBI" id="CHEBI:18420"/>
        <label>1</label>
        <note>catalytic</note>
    </ligand>
</feature>
<dbReference type="AlphaFoldDB" id="A0A401PGW9"/>
<dbReference type="InterPro" id="IPR050725">
    <property type="entry name" value="CysQ/Inositol_MonoPase"/>
</dbReference>
<evidence type="ECO:0000256" key="1">
    <source>
        <dbReference type="ARBA" id="ARBA00001946"/>
    </source>
</evidence>
<comment type="similarity">
    <text evidence="3">Belongs to the inositol monophosphatase superfamily.</text>
</comment>
<feature type="binding site" evidence="13">
    <location>
        <position position="164"/>
    </location>
    <ligand>
        <name>Mg(2+)</name>
        <dbReference type="ChEBI" id="CHEBI:18420"/>
        <label>1</label>
        <note>catalytic</note>
    </ligand>
</feature>
<comment type="subcellular location">
    <subcellularLocation>
        <location evidence="2">Membrane</location>
        <topology evidence="2">Single-pass membrane protein</topology>
    </subcellularLocation>
</comment>
<evidence type="ECO:0000256" key="3">
    <source>
        <dbReference type="ARBA" id="ARBA00009759"/>
    </source>
</evidence>
<dbReference type="EMBL" id="BFAA01002084">
    <property type="protein sequence ID" value="GCB72377.1"/>
    <property type="molecule type" value="Genomic_DNA"/>
</dbReference>
<evidence type="ECO:0000256" key="5">
    <source>
        <dbReference type="ARBA" id="ARBA00022723"/>
    </source>
</evidence>
<comment type="caution">
    <text evidence="15">The sequence shown here is derived from an EMBL/GenBank/DDBJ whole genome shotgun (WGS) entry which is preliminary data.</text>
</comment>
<dbReference type="CDD" id="cd01640">
    <property type="entry name" value="IPPase"/>
    <property type="match status" value="1"/>
</dbReference>
<dbReference type="PANTHER" id="PTHR43028:SF2">
    <property type="entry name" value="INOSITOL MONOPHOSPHATASE DOMAIN CONTAINING 1"/>
    <property type="match status" value="1"/>
</dbReference>
<evidence type="ECO:0000313" key="15">
    <source>
        <dbReference type="EMBL" id="GCB72377.1"/>
    </source>
</evidence>
<dbReference type="GO" id="GO:0008254">
    <property type="term" value="F:3'-nucleotidase activity"/>
    <property type="evidence" value="ECO:0007669"/>
    <property type="project" value="TreeGrafter"/>
</dbReference>
<dbReference type="GO" id="GO:0005794">
    <property type="term" value="C:Golgi apparatus"/>
    <property type="evidence" value="ECO:0007669"/>
    <property type="project" value="UniProtKB-ARBA"/>
</dbReference>
<evidence type="ECO:0000256" key="9">
    <source>
        <dbReference type="ARBA" id="ARBA00023136"/>
    </source>
</evidence>
<dbReference type="InterPro" id="IPR000760">
    <property type="entry name" value="Inositol_monophosphatase-like"/>
</dbReference>
<dbReference type="Pfam" id="PF00459">
    <property type="entry name" value="Inositol_P"/>
    <property type="match status" value="1"/>
</dbReference>
<comment type="cofactor">
    <cofactor evidence="1 13">
        <name>Mg(2+)</name>
        <dbReference type="ChEBI" id="CHEBI:18420"/>
    </cofactor>
</comment>
<evidence type="ECO:0000256" key="8">
    <source>
        <dbReference type="ARBA" id="ARBA00022989"/>
    </source>
</evidence>
<evidence type="ECO:0000256" key="2">
    <source>
        <dbReference type="ARBA" id="ARBA00004167"/>
    </source>
</evidence>
<evidence type="ECO:0000256" key="14">
    <source>
        <dbReference type="SAM" id="Phobius"/>
    </source>
</evidence>
<evidence type="ECO:0000256" key="13">
    <source>
        <dbReference type="PIRSR" id="PIRSR600760-2"/>
    </source>
</evidence>
<keyword evidence="4 14" id="KW-0812">Transmembrane</keyword>
<keyword evidence="7 13" id="KW-0460">Magnesium</keyword>
<evidence type="ECO:0000256" key="10">
    <source>
        <dbReference type="ARBA" id="ARBA00042119"/>
    </source>
</evidence>
<dbReference type="SUPFAM" id="SSF56655">
    <property type="entry name" value="Carbohydrate phosphatase"/>
    <property type="match status" value="1"/>
</dbReference>
<name>A0A401PGW9_SCYTO</name>
<dbReference type="GO" id="GO:0046872">
    <property type="term" value="F:metal ion binding"/>
    <property type="evidence" value="ECO:0007669"/>
    <property type="project" value="UniProtKB-KW"/>
</dbReference>
<evidence type="ECO:0000256" key="12">
    <source>
        <dbReference type="ARBA" id="ARBA00043030"/>
    </source>
</evidence>
<keyword evidence="8 14" id="KW-1133">Transmembrane helix</keyword>
<dbReference type="Gene3D" id="3.40.190.80">
    <property type="match status" value="1"/>
</dbReference>
<dbReference type="Proteomes" id="UP000288216">
    <property type="component" value="Unassembled WGS sequence"/>
</dbReference>
<feature type="binding site" evidence="13">
    <location>
        <position position="161"/>
    </location>
    <ligand>
        <name>Mg(2+)</name>
        <dbReference type="ChEBI" id="CHEBI:18420"/>
        <label>1</label>
        <note>catalytic</note>
    </ligand>
</feature>
<keyword evidence="9 14" id="KW-0472">Membrane</keyword>
<gene>
    <name evidence="15" type="ORF">scyTo_0006274</name>
</gene>
<dbReference type="PANTHER" id="PTHR43028">
    <property type="entry name" value="3'(2'),5'-BISPHOSPHATE NUCLEOTIDASE 1"/>
    <property type="match status" value="1"/>
</dbReference>
<proteinExistence type="inferred from homology"/>
<evidence type="ECO:0000256" key="4">
    <source>
        <dbReference type="ARBA" id="ARBA00022692"/>
    </source>
</evidence>
<dbReference type="Gene3D" id="3.30.540.10">
    <property type="entry name" value="Fructose-1,6-Bisphosphatase, subunit A, domain 1"/>
    <property type="match status" value="1"/>
</dbReference>
<feature type="binding site" evidence="13">
    <location>
        <position position="120"/>
    </location>
    <ligand>
        <name>Mg(2+)</name>
        <dbReference type="ChEBI" id="CHEBI:18420"/>
        <label>1</label>
        <note>catalytic</note>
    </ligand>
</feature>
<evidence type="ECO:0000256" key="11">
    <source>
        <dbReference type="ARBA" id="ARBA00042166"/>
    </source>
</evidence>
<dbReference type="FunFam" id="3.40.190.80:FF:000007">
    <property type="entry name" value="Blast:Putative inositol monophosphatase 3"/>
    <property type="match status" value="1"/>
</dbReference>
<accession>A0A401PGW9</accession>